<dbReference type="Pfam" id="PF00440">
    <property type="entry name" value="TetR_N"/>
    <property type="match status" value="1"/>
</dbReference>
<dbReference type="GO" id="GO:0003677">
    <property type="term" value="F:DNA binding"/>
    <property type="evidence" value="ECO:0007669"/>
    <property type="project" value="UniProtKB-UniRule"/>
</dbReference>
<dbReference type="Gene3D" id="1.10.357.10">
    <property type="entry name" value="Tetracycline Repressor, domain 2"/>
    <property type="match status" value="1"/>
</dbReference>
<proteinExistence type="predicted"/>
<dbReference type="Pfam" id="PF17938">
    <property type="entry name" value="TetR_C_29"/>
    <property type="match status" value="1"/>
</dbReference>
<dbReference type="PROSITE" id="PS01081">
    <property type="entry name" value="HTH_TETR_1"/>
    <property type="match status" value="1"/>
</dbReference>
<feature type="domain" description="HTH tetR-type" evidence="3">
    <location>
        <begin position="5"/>
        <end position="65"/>
    </location>
</feature>
<dbReference type="InterPro" id="IPR041474">
    <property type="entry name" value="NicS_C"/>
</dbReference>
<dbReference type="AlphaFoldDB" id="A0A2U1JGU7"/>
<dbReference type="OrthoDB" id="9789566at2"/>
<reference evidence="4 5" key="1">
    <citation type="submission" date="2018-04" db="EMBL/GenBank/DDBJ databases">
        <title>Flavobacterium sp. nov., isolated from glacier ice.</title>
        <authorList>
            <person name="Liu Q."/>
            <person name="Xin Y.-H."/>
        </authorList>
    </citation>
    <scope>NUCLEOTIDE SEQUENCE [LARGE SCALE GENOMIC DNA]</scope>
    <source>
        <strain evidence="4 5">RB1R5</strain>
    </source>
</reference>
<dbReference type="InterPro" id="IPR009057">
    <property type="entry name" value="Homeodomain-like_sf"/>
</dbReference>
<dbReference type="SUPFAM" id="SSF46689">
    <property type="entry name" value="Homeodomain-like"/>
    <property type="match status" value="1"/>
</dbReference>
<name>A0A2U1JGU7_9FLAO</name>
<protein>
    <submittedName>
        <fullName evidence="4">TetR family transcriptional regulator</fullName>
    </submittedName>
</protein>
<gene>
    <name evidence="4" type="ORF">DB895_11305</name>
</gene>
<dbReference type="PROSITE" id="PS50977">
    <property type="entry name" value="HTH_TETR_2"/>
    <property type="match status" value="1"/>
</dbReference>
<dbReference type="RefSeq" id="WP_116725476.1">
    <property type="nucleotide sequence ID" value="NZ_QCZI01000015.1"/>
</dbReference>
<dbReference type="PANTHER" id="PTHR30328">
    <property type="entry name" value="TRANSCRIPTIONAL REPRESSOR"/>
    <property type="match status" value="1"/>
</dbReference>
<dbReference type="SUPFAM" id="SSF48498">
    <property type="entry name" value="Tetracyclin repressor-like, C-terminal domain"/>
    <property type="match status" value="1"/>
</dbReference>
<dbReference type="InterPro" id="IPR001647">
    <property type="entry name" value="HTH_TetR"/>
</dbReference>
<evidence type="ECO:0000256" key="2">
    <source>
        <dbReference type="PROSITE-ProRule" id="PRU00335"/>
    </source>
</evidence>
<comment type="caution">
    <text evidence="4">The sequence shown here is derived from an EMBL/GenBank/DDBJ whole genome shotgun (WGS) entry which is preliminary data.</text>
</comment>
<accession>A0A2U1JGU7</accession>
<dbReference type="InterPro" id="IPR023772">
    <property type="entry name" value="DNA-bd_HTH_TetR-type_CS"/>
</dbReference>
<dbReference type="EMBL" id="QCZI01000015">
    <property type="protein sequence ID" value="PWA04337.1"/>
    <property type="molecule type" value="Genomic_DNA"/>
</dbReference>
<keyword evidence="1 2" id="KW-0238">DNA-binding</keyword>
<dbReference type="PANTHER" id="PTHR30328:SF54">
    <property type="entry name" value="HTH-TYPE TRANSCRIPTIONAL REPRESSOR SCO4008"/>
    <property type="match status" value="1"/>
</dbReference>
<dbReference type="Proteomes" id="UP000245449">
    <property type="component" value="Unassembled WGS sequence"/>
</dbReference>
<evidence type="ECO:0000313" key="4">
    <source>
        <dbReference type="EMBL" id="PWA04337.1"/>
    </source>
</evidence>
<organism evidence="4 5">
    <name type="scientific">Flavobacterium psychrotolerans</name>
    <dbReference type="NCBI Taxonomy" id="2169410"/>
    <lineage>
        <taxon>Bacteria</taxon>
        <taxon>Pseudomonadati</taxon>
        <taxon>Bacteroidota</taxon>
        <taxon>Flavobacteriia</taxon>
        <taxon>Flavobacteriales</taxon>
        <taxon>Flavobacteriaceae</taxon>
        <taxon>Flavobacterium</taxon>
    </lineage>
</organism>
<feature type="DNA-binding region" description="H-T-H motif" evidence="2">
    <location>
        <begin position="28"/>
        <end position="47"/>
    </location>
</feature>
<evidence type="ECO:0000256" key="1">
    <source>
        <dbReference type="ARBA" id="ARBA00023125"/>
    </source>
</evidence>
<evidence type="ECO:0000259" key="3">
    <source>
        <dbReference type="PROSITE" id="PS50977"/>
    </source>
</evidence>
<sequence length="207" mass="24572">MNDFNDKQIQILQVAERLFAEKGFDGTSIRNISKEAKINIAMVSYYFGSKEKLLERLILFRTSDLKMKLENLFKENLKPLEKMDRFIELYIERIDQNRDLYQILHFEISSNKRAMDLKAFTDIKKGNLLSLKKIIEEGQDQDIFKKDINIPLLTPTILGTYFHFHSNKPFFKEILDLNTEEQYNHYIKNDLTKHIQQTIKSLIVYAN</sequence>
<dbReference type="InterPro" id="IPR036271">
    <property type="entry name" value="Tet_transcr_reg_TetR-rel_C_sf"/>
</dbReference>
<evidence type="ECO:0000313" key="5">
    <source>
        <dbReference type="Proteomes" id="UP000245449"/>
    </source>
</evidence>
<dbReference type="Gene3D" id="1.10.10.60">
    <property type="entry name" value="Homeodomain-like"/>
    <property type="match status" value="1"/>
</dbReference>
<keyword evidence="5" id="KW-1185">Reference proteome</keyword>
<dbReference type="PRINTS" id="PR00455">
    <property type="entry name" value="HTHTETR"/>
</dbReference>
<dbReference type="InterPro" id="IPR050109">
    <property type="entry name" value="HTH-type_TetR-like_transc_reg"/>
</dbReference>